<organism evidence="3 4">
    <name type="scientific">Vagococcus zengguangii</name>
    <dbReference type="NCBI Taxonomy" id="2571750"/>
    <lineage>
        <taxon>Bacteria</taxon>
        <taxon>Bacillati</taxon>
        <taxon>Bacillota</taxon>
        <taxon>Bacilli</taxon>
        <taxon>Lactobacillales</taxon>
        <taxon>Enterococcaceae</taxon>
        <taxon>Vagococcus</taxon>
    </lineage>
</organism>
<evidence type="ECO:0000313" key="4">
    <source>
        <dbReference type="Proteomes" id="UP000298615"/>
    </source>
</evidence>
<keyword evidence="1" id="KW-0732">Signal</keyword>
<reference evidence="3 4" key="1">
    <citation type="submission" date="2019-04" db="EMBL/GenBank/DDBJ databases">
        <title>Vagococcus sp. nov., isolated from faeces of yaks (Bos grunniens).</title>
        <authorList>
            <person name="Ge Y."/>
        </authorList>
    </citation>
    <scope>NUCLEOTIDE SEQUENCE [LARGE SCALE GENOMIC DNA]</scope>
    <source>
        <strain evidence="3 4">MN-17</strain>
    </source>
</reference>
<sequence length="213" mass="22070">MKKTVLCSVLLFGSFGFLANNVKAEDASNTGSVMLNAPETTNPVEPEIPGGGGTGQTGPLTIDQVPSFEFASDEKQLEGTFKDTPVEGIKKNVQVTDRRGTSAGWTLGVTISPFVDANQKALRGADINIPIALQAGEDNQSDKPGIIKSAITGVINTENGLTASDVITADEGQGAGTWIALMENAALNVKPGNTAGTYTSTFVWTLGELPAGN</sequence>
<proteinExistence type="predicted"/>
<dbReference type="KEGG" id="vao:FA707_04795"/>
<dbReference type="InterPro" id="IPR027994">
    <property type="entry name" value="WxL_dom"/>
</dbReference>
<feature type="signal peptide" evidence="1">
    <location>
        <begin position="1"/>
        <end position="19"/>
    </location>
</feature>
<feature type="chain" id="PRO_5039398450" evidence="1">
    <location>
        <begin position="20"/>
        <end position="213"/>
    </location>
</feature>
<dbReference type="Pfam" id="PF13731">
    <property type="entry name" value="WxL"/>
    <property type="match status" value="1"/>
</dbReference>
<dbReference type="AlphaFoldDB" id="A0A4D7CTS2"/>
<evidence type="ECO:0000259" key="2">
    <source>
        <dbReference type="Pfam" id="PF13731"/>
    </source>
</evidence>
<name>A0A4D7CTS2_9ENTE</name>
<accession>A0A4D7CTS2</accession>
<dbReference type="EMBL" id="CP039712">
    <property type="protein sequence ID" value="QCI86322.1"/>
    <property type="molecule type" value="Genomic_DNA"/>
</dbReference>
<dbReference type="Proteomes" id="UP000298615">
    <property type="component" value="Chromosome"/>
</dbReference>
<protein>
    <submittedName>
        <fullName evidence="3">WxL domain-containing protein</fullName>
    </submittedName>
</protein>
<dbReference type="RefSeq" id="WP_136953156.1">
    <property type="nucleotide sequence ID" value="NZ_CP039712.1"/>
</dbReference>
<keyword evidence="4" id="KW-1185">Reference proteome</keyword>
<evidence type="ECO:0000313" key="3">
    <source>
        <dbReference type="EMBL" id="QCI86322.1"/>
    </source>
</evidence>
<gene>
    <name evidence="3" type="ORF">FA707_04795</name>
</gene>
<feature type="domain" description="WxL" evidence="2">
    <location>
        <begin position="27"/>
        <end position="210"/>
    </location>
</feature>
<evidence type="ECO:0000256" key="1">
    <source>
        <dbReference type="SAM" id="SignalP"/>
    </source>
</evidence>